<feature type="site" description="Contributes to substrate recognition" evidence="11">
    <location>
        <position position="101"/>
    </location>
</feature>
<protein>
    <recommendedName>
        <fullName evidence="8 9">D,D-heptose 1,7-bisphosphate phosphatase</fullName>
        <ecNumber evidence="9">3.1.3.-</ecNumber>
    </recommendedName>
</protein>
<dbReference type="GO" id="GO:0005975">
    <property type="term" value="P:carbohydrate metabolic process"/>
    <property type="evidence" value="ECO:0007669"/>
    <property type="project" value="InterPro"/>
</dbReference>
<keyword evidence="7 9" id="KW-0119">Carbohydrate metabolism</keyword>
<dbReference type="Gene3D" id="3.40.50.1000">
    <property type="entry name" value="HAD superfamily/HAD-like"/>
    <property type="match status" value="1"/>
</dbReference>
<name>A0A650EK96_9HELI</name>
<evidence type="ECO:0000313" key="13">
    <source>
        <dbReference type="EMBL" id="QGT50149.1"/>
    </source>
</evidence>
<evidence type="ECO:0000256" key="5">
    <source>
        <dbReference type="ARBA" id="ARBA00022723"/>
    </source>
</evidence>
<keyword evidence="12" id="KW-0862">Zinc</keyword>
<feature type="active site" description="Nucleophile" evidence="10">
    <location>
        <position position="8"/>
    </location>
</feature>
<evidence type="ECO:0000256" key="11">
    <source>
        <dbReference type="PIRSR" id="PIRSR004682-3"/>
    </source>
</evidence>
<evidence type="ECO:0000256" key="7">
    <source>
        <dbReference type="ARBA" id="ARBA00023277"/>
    </source>
</evidence>
<dbReference type="PANTHER" id="PTHR42891:SF1">
    <property type="entry name" value="D-GLYCERO-BETA-D-MANNO-HEPTOSE-1,7-BISPHOSPHATE 7-PHOSPHATASE"/>
    <property type="match status" value="1"/>
</dbReference>
<dbReference type="Pfam" id="PF08645">
    <property type="entry name" value="PNK3P"/>
    <property type="match status" value="1"/>
</dbReference>
<organism evidence="13">
    <name type="scientific">uncultured Helicobacter sp</name>
    <dbReference type="NCBI Taxonomy" id="175537"/>
    <lineage>
        <taxon>Bacteria</taxon>
        <taxon>Pseudomonadati</taxon>
        <taxon>Campylobacterota</taxon>
        <taxon>Epsilonproteobacteria</taxon>
        <taxon>Campylobacterales</taxon>
        <taxon>Helicobacteraceae</taxon>
        <taxon>Helicobacter</taxon>
        <taxon>environmental samples</taxon>
    </lineage>
</organism>
<dbReference type="InterPro" id="IPR036412">
    <property type="entry name" value="HAD-like_sf"/>
</dbReference>
<feature type="binding site" evidence="12">
    <location>
        <position position="10"/>
    </location>
    <ligand>
        <name>Mg(2+)</name>
        <dbReference type="ChEBI" id="CHEBI:18420"/>
    </ligand>
</feature>
<comment type="similarity">
    <text evidence="9">Belongs to the gmhB family.</text>
</comment>
<dbReference type="InterPro" id="IPR004446">
    <property type="entry name" value="Heptose_bisP_phosphatase"/>
</dbReference>
<feature type="site" description="Stabilizes the phosphoryl group" evidence="11">
    <location>
        <position position="102"/>
    </location>
</feature>
<evidence type="ECO:0000256" key="9">
    <source>
        <dbReference type="PIRNR" id="PIRNR004682"/>
    </source>
</evidence>
<dbReference type="InterPro" id="IPR006549">
    <property type="entry name" value="HAD-SF_hydro_IIIA"/>
</dbReference>
<keyword evidence="4 9" id="KW-0963">Cytoplasm</keyword>
<feature type="site" description="Stabilizes the phosphoryl group" evidence="11">
    <location>
        <position position="50"/>
    </location>
</feature>
<feature type="active site" description="Proton donor" evidence="10">
    <location>
        <position position="10"/>
    </location>
</feature>
<comment type="subunit">
    <text evidence="3">Monomer.</text>
</comment>
<feature type="binding site" evidence="12">
    <location>
        <position position="127"/>
    </location>
    <ligand>
        <name>Mg(2+)</name>
        <dbReference type="ChEBI" id="CHEBI:18420"/>
    </ligand>
</feature>
<evidence type="ECO:0000256" key="4">
    <source>
        <dbReference type="ARBA" id="ARBA00022490"/>
    </source>
</evidence>
<sequence>MRQCAFFDRDGVINHDTGYVYQIKDFVFCDGVFEILNTLHQQQYLLIVLTNQSGIARGYYTESDLAILHNFMQEELTKHLGFAFDAIYHCPHLPTEDCQCRKPKIGMITQALQKFDIDLQHSFFVGDRVSDMECAQNAGIYGKFFLGKEQEEIKNIQNVQKITSLHQLNSIIKENVTRSN</sequence>
<dbReference type="GO" id="GO:0005737">
    <property type="term" value="C:cytoplasm"/>
    <property type="evidence" value="ECO:0007669"/>
    <property type="project" value="UniProtKB-SubCell"/>
</dbReference>
<feature type="binding site" evidence="12">
    <location>
        <position position="98"/>
    </location>
    <ligand>
        <name>Zn(2+)</name>
        <dbReference type="ChEBI" id="CHEBI:29105"/>
    </ligand>
</feature>
<reference evidence="13" key="1">
    <citation type="journal article" date="2020" name="J. ISSAAS">
        <title>Lactobacilli and other gastrointestinal microbiota of Peromyscus leucopus, reservoir host for agents of Lyme disease and other zoonoses in North America.</title>
        <authorList>
            <person name="Milovic A."/>
            <person name="Bassam K."/>
            <person name="Shao H."/>
            <person name="Chatzistamou I."/>
            <person name="Tufts D.M."/>
            <person name="Diuk-Wasser M."/>
            <person name="Barbour A.G."/>
        </authorList>
    </citation>
    <scope>NUCLEOTIDE SEQUENCE</scope>
    <source>
        <strain evidence="13">LL4</strain>
    </source>
</reference>
<dbReference type="NCBIfam" id="TIGR01662">
    <property type="entry name" value="HAD-SF-IIIA"/>
    <property type="match status" value="1"/>
</dbReference>
<dbReference type="NCBIfam" id="TIGR01656">
    <property type="entry name" value="Histidinol-ppas"/>
    <property type="match status" value="1"/>
</dbReference>
<feature type="binding site" evidence="12">
    <location>
        <position position="8"/>
    </location>
    <ligand>
        <name>Mg(2+)</name>
        <dbReference type="ChEBI" id="CHEBI:18420"/>
    </ligand>
</feature>
<evidence type="ECO:0000256" key="3">
    <source>
        <dbReference type="ARBA" id="ARBA00011245"/>
    </source>
</evidence>
<evidence type="ECO:0000256" key="8">
    <source>
        <dbReference type="ARBA" id="ARBA00031828"/>
    </source>
</evidence>
<dbReference type="InterPro" id="IPR013954">
    <property type="entry name" value="PNK3P"/>
</dbReference>
<accession>A0A650EK96</accession>
<dbReference type="GO" id="GO:0016791">
    <property type="term" value="F:phosphatase activity"/>
    <property type="evidence" value="ECO:0007669"/>
    <property type="project" value="InterPro"/>
</dbReference>
<dbReference type="InterPro" id="IPR023214">
    <property type="entry name" value="HAD_sf"/>
</dbReference>
<dbReference type="NCBIfam" id="TIGR00213">
    <property type="entry name" value="GmhB_yaeD"/>
    <property type="match status" value="1"/>
</dbReference>
<comment type="cofactor">
    <cofactor evidence="1 12">
        <name>Mg(2+)</name>
        <dbReference type="ChEBI" id="CHEBI:18420"/>
    </cofactor>
</comment>
<comment type="subcellular location">
    <subcellularLocation>
        <location evidence="2 9">Cytoplasm</location>
    </subcellularLocation>
</comment>
<keyword evidence="5 12" id="KW-0479">Metal-binding</keyword>
<dbReference type="PANTHER" id="PTHR42891">
    <property type="entry name" value="D-GLYCERO-BETA-D-MANNO-HEPTOSE-1,7-BISPHOSPHATE 7-PHOSPHATASE"/>
    <property type="match status" value="1"/>
</dbReference>
<dbReference type="PIRSF" id="PIRSF004682">
    <property type="entry name" value="GmhB"/>
    <property type="match status" value="1"/>
</dbReference>
<evidence type="ECO:0000256" key="10">
    <source>
        <dbReference type="PIRSR" id="PIRSR004682-1"/>
    </source>
</evidence>
<dbReference type="EC" id="3.1.3.-" evidence="9"/>
<evidence type="ECO:0000256" key="12">
    <source>
        <dbReference type="PIRSR" id="PIRSR004682-4"/>
    </source>
</evidence>
<proteinExistence type="inferred from homology"/>
<dbReference type="SUPFAM" id="SSF56784">
    <property type="entry name" value="HAD-like"/>
    <property type="match status" value="1"/>
</dbReference>
<dbReference type="AlphaFoldDB" id="A0A650EK96"/>
<comment type="cofactor">
    <cofactor evidence="12">
        <name>Zn(2+)</name>
        <dbReference type="ChEBI" id="CHEBI:29105"/>
    </cofactor>
</comment>
<gene>
    <name evidence="13" type="primary">gmhB</name>
    <name evidence="13" type="ORF">Helico4rc_2690</name>
</gene>
<dbReference type="CDD" id="cd07503">
    <property type="entry name" value="HAD_HisB-N"/>
    <property type="match status" value="1"/>
</dbReference>
<keyword evidence="6 9" id="KW-0378">Hydrolase</keyword>
<evidence type="ECO:0000256" key="2">
    <source>
        <dbReference type="ARBA" id="ARBA00004496"/>
    </source>
</evidence>
<dbReference type="InterPro" id="IPR006543">
    <property type="entry name" value="Histidinol-phos"/>
</dbReference>
<feature type="binding site" evidence="12">
    <location>
        <position position="100"/>
    </location>
    <ligand>
        <name>Zn(2+)</name>
        <dbReference type="ChEBI" id="CHEBI:29105"/>
    </ligand>
</feature>
<feature type="binding site" evidence="12">
    <location>
        <position position="90"/>
    </location>
    <ligand>
        <name>Zn(2+)</name>
        <dbReference type="ChEBI" id="CHEBI:29105"/>
    </ligand>
</feature>
<feature type="binding site" evidence="12">
    <location>
        <position position="92"/>
    </location>
    <ligand>
        <name>Zn(2+)</name>
        <dbReference type="ChEBI" id="CHEBI:29105"/>
    </ligand>
</feature>
<evidence type="ECO:0000256" key="1">
    <source>
        <dbReference type="ARBA" id="ARBA00001946"/>
    </source>
</evidence>
<evidence type="ECO:0000256" key="6">
    <source>
        <dbReference type="ARBA" id="ARBA00022801"/>
    </source>
</evidence>
<keyword evidence="12" id="KW-0460">Magnesium</keyword>
<dbReference type="GO" id="GO:0046872">
    <property type="term" value="F:metal ion binding"/>
    <property type="evidence" value="ECO:0007669"/>
    <property type="project" value="UniProtKB-KW"/>
</dbReference>
<dbReference type="EMBL" id="MN577567">
    <property type="protein sequence ID" value="QGT50149.1"/>
    <property type="molecule type" value="Genomic_DNA"/>
</dbReference>